<dbReference type="PANTHER" id="PTHR43649:SF33">
    <property type="entry name" value="POLYGALACTURONAN_RHAMNOGALACTURONAN-BINDING PROTEIN YTCQ"/>
    <property type="match status" value="1"/>
</dbReference>
<proteinExistence type="predicted"/>
<gene>
    <name evidence="7" type="ORF">P4H66_00250</name>
</gene>
<dbReference type="SUPFAM" id="SSF53850">
    <property type="entry name" value="Periplasmic binding protein-like II"/>
    <property type="match status" value="1"/>
</dbReference>
<evidence type="ECO:0000256" key="1">
    <source>
        <dbReference type="ARBA" id="ARBA00022475"/>
    </source>
</evidence>
<keyword evidence="5" id="KW-0449">Lipoprotein</keyword>
<evidence type="ECO:0000313" key="7">
    <source>
        <dbReference type="EMBL" id="MEC0238300.1"/>
    </source>
</evidence>
<keyword evidence="2 6" id="KW-0732">Signal</keyword>
<dbReference type="PROSITE" id="PS51257">
    <property type="entry name" value="PROKAR_LIPOPROTEIN"/>
    <property type="match status" value="1"/>
</dbReference>
<evidence type="ECO:0000256" key="2">
    <source>
        <dbReference type="ARBA" id="ARBA00022729"/>
    </source>
</evidence>
<dbReference type="InterPro" id="IPR050490">
    <property type="entry name" value="Bact_solute-bd_prot1"/>
</dbReference>
<evidence type="ECO:0000256" key="3">
    <source>
        <dbReference type="ARBA" id="ARBA00023136"/>
    </source>
</evidence>
<keyword evidence="3" id="KW-0472">Membrane</keyword>
<dbReference type="EMBL" id="JARLKZ010000001">
    <property type="protein sequence ID" value="MEC0238300.1"/>
    <property type="molecule type" value="Genomic_DNA"/>
</dbReference>
<dbReference type="InterPro" id="IPR006059">
    <property type="entry name" value="SBP"/>
</dbReference>
<reference evidence="7 8" key="1">
    <citation type="submission" date="2023-03" db="EMBL/GenBank/DDBJ databases">
        <title>Bacillus Genome Sequencing.</title>
        <authorList>
            <person name="Dunlap C."/>
        </authorList>
    </citation>
    <scope>NUCLEOTIDE SEQUENCE [LARGE SCALE GENOMIC DNA]</scope>
    <source>
        <strain evidence="7 8">BD-525</strain>
    </source>
</reference>
<dbReference type="PANTHER" id="PTHR43649">
    <property type="entry name" value="ARABINOSE-BINDING PROTEIN-RELATED"/>
    <property type="match status" value="1"/>
</dbReference>
<name>A0ABU6GHW2_9BACL</name>
<keyword evidence="8" id="KW-1185">Reference proteome</keyword>
<sequence>MKKYVSLFLAAVLCVGVLSACSSKEEKASSDGDKASSTDNGKKTEITWFDGTWSTPVPEPGNEGVQKINEKFNISFKPQFIPFDLYDDKLTVKMASGDIPDVIGTEGADANYVKWAKQGAFLPLNDYVDQYDTFKAIPQSVWDAVSVDGKIYGIPLYFPSSGGKKPIIRKDWLDKLGLKMPTNYEELKEVATAFATKDPDGNGKNDTVGLGLAKGIVYDPAFGAFWSSSTWYHKNDDGLLIPGQIGKGSKEKITVLNELYQAGAIDKDWPTQPYNEVFKAFNAGKVGIWYEQVGINKGAQSGNLDIPTLTKNAPGAEVAAIPAFDAPDGSKGYVGGSGYYRIWMLSSALKNDDDKVKKILEMMDYMEKYVPAQEQNSSNEYFDWTNGGEGKGYKMTDGAAEPTEEFSKYAPLANFNEKLGGWIEGDKSMKDYEIQSKTPESKAFNKDMVGMLQKSDFYISPVGRIHSTVYDSKITALNEFATNELTKMIVGQRPISDWDKFAEEYMAKGGKQVVEDVNNLINEAKIQGEWKKAEQ</sequence>
<dbReference type="Gene3D" id="3.40.190.10">
    <property type="entry name" value="Periplasmic binding protein-like II"/>
    <property type="match status" value="2"/>
</dbReference>
<evidence type="ECO:0000256" key="4">
    <source>
        <dbReference type="ARBA" id="ARBA00023139"/>
    </source>
</evidence>
<comment type="caution">
    <text evidence="7">The sequence shown here is derived from an EMBL/GenBank/DDBJ whole genome shotgun (WGS) entry which is preliminary data.</text>
</comment>
<accession>A0ABU6GHW2</accession>
<feature type="signal peptide" evidence="6">
    <location>
        <begin position="1"/>
        <end position="20"/>
    </location>
</feature>
<keyword evidence="4" id="KW-0564">Palmitate</keyword>
<dbReference type="Pfam" id="PF13416">
    <property type="entry name" value="SBP_bac_8"/>
    <property type="match status" value="1"/>
</dbReference>
<evidence type="ECO:0000256" key="6">
    <source>
        <dbReference type="SAM" id="SignalP"/>
    </source>
</evidence>
<keyword evidence="1" id="KW-1003">Cell membrane</keyword>
<feature type="chain" id="PRO_5045608899" evidence="6">
    <location>
        <begin position="21"/>
        <end position="535"/>
    </location>
</feature>
<evidence type="ECO:0000256" key="5">
    <source>
        <dbReference type="ARBA" id="ARBA00023288"/>
    </source>
</evidence>
<protein>
    <submittedName>
        <fullName evidence="7">Extracellular solute-binding protein</fullName>
    </submittedName>
</protein>
<dbReference type="Proteomes" id="UP001344632">
    <property type="component" value="Unassembled WGS sequence"/>
</dbReference>
<evidence type="ECO:0000313" key="8">
    <source>
        <dbReference type="Proteomes" id="UP001344632"/>
    </source>
</evidence>
<dbReference type="RefSeq" id="WP_326084724.1">
    <property type="nucleotide sequence ID" value="NZ_JARLKZ010000001.1"/>
</dbReference>
<organism evidence="7 8">
    <name type="scientific">Paenibacillus dokdonensis</name>
    <dbReference type="NCBI Taxonomy" id="2567944"/>
    <lineage>
        <taxon>Bacteria</taxon>
        <taxon>Bacillati</taxon>
        <taxon>Bacillota</taxon>
        <taxon>Bacilli</taxon>
        <taxon>Bacillales</taxon>
        <taxon>Paenibacillaceae</taxon>
        <taxon>Paenibacillus</taxon>
    </lineage>
</organism>